<dbReference type="EMBL" id="AXCP01008404">
    <property type="status" value="NOT_ANNOTATED_CDS"/>
    <property type="molecule type" value="Genomic_DNA"/>
</dbReference>
<keyword evidence="5" id="KW-1133">Transmembrane helix</keyword>
<sequence length="328" mass="37808">MGLVGLLLMILDPFKIIRNYVFKPIATLGLAAAEEYQARKEKSVKTTKNVFLKLIIVVLVGFSVVWASIFLYLYFYYSYMPSVLHMKDVHLNLRECKDPAGDCKPYPTANVALTNHQRFLMVGQPYKIILNLEMPESEQNGKIGMFTVCGTVKDYQQDEIARSCRMSMLHYKSDLLRTILTFVFSPLLVLGYREEKQLVTVELFSNFLDDSSQPATNIDITIQCRDIQLYSAQLHVVANFTGLRYLMFNWPVLSAIIGITTNLFFILIVCLLSWYHWDDTEWITDIRDRYQQIVQGVSKVAALDQAQEQFKTDKKTDAISTDWIVDEE</sequence>
<dbReference type="PANTHER" id="PTHR21212">
    <property type="entry name" value="BERNARDINELLI-SEIP CONGENITAL LIPODYSTROPHY 2 HOMOLOG BSCL2 PROTEIN"/>
    <property type="match status" value="1"/>
</dbReference>
<dbReference type="EnsemblMetazoa" id="AATE009114-RA">
    <property type="protein sequence ID" value="AATE009114-PA.1"/>
    <property type="gene ID" value="AATE009114"/>
</dbReference>
<evidence type="ECO:0000313" key="8">
    <source>
        <dbReference type="EnsemblMetazoa" id="AATE009114-PA.1"/>
    </source>
</evidence>
<dbReference type="Pfam" id="PF06775">
    <property type="entry name" value="Seipin"/>
    <property type="match status" value="1"/>
</dbReference>
<accession>A0A182J0P3</accession>
<keyword evidence="3" id="KW-0812">Transmembrane</keyword>
<keyword evidence="4" id="KW-0256">Endoplasmic reticulum</keyword>
<dbReference type="PANTHER" id="PTHR21212:SF0">
    <property type="entry name" value="SEIPIN"/>
    <property type="match status" value="1"/>
</dbReference>
<keyword evidence="6" id="KW-0443">Lipid metabolism</keyword>
<evidence type="ECO:0000256" key="6">
    <source>
        <dbReference type="ARBA" id="ARBA00023098"/>
    </source>
</evidence>
<evidence type="ECO:0000256" key="5">
    <source>
        <dbReference type="ARBA" id="ARBA00022989"/>
    </source>
</evidence>
<evidence type="ECO:0000256" key="2">
    <source>
        <dbReference type="ARBA" id="ARBA00022064"/>
    </source>
</evidence>
<dbReference type="CDD" id="cd23995">
    <property type="entry name" value="Seipin_BSCL2_like"/>
    <property type="match status" value="1"/>
</dbReference>
<name>A0A182J0P3_ANOAO</name>
<evidence type="ECO:0000256" key="7">
    <source>
        <dbReference type="ARBA" id="ARBA00023136"/>
    </source>
</evidence>
<keyword evidence="7" id="KW-0472">Membrane</keyword>
<reference evidence="8" key="1">
    <citation type="submission" date="2022-08" db="UniProtKB">
        <authorList>
            <consortium name="EnsemblMetazoa"/>
        </authorList>
    </citation>
    <scope>IDENTIFICATION</scope>
    <source>
        <strain evidence="8">EBRO</strain>
    </source>
</reference>
<organism evidence="8">
    <name type="scientific">Anopheles atroparvus</name>
    <name type="common">European mosquito</name>
    <dbReference type="NCBI Taxonomy" id="41427"/>
    <lineage>
        <taxon>Eukaryota</taxon>
        <taxon>Metazoa</taxon>
        <taxon>Ecdysozoa</taxon>
        <taxon>Arthropoda</taxon>
        <taxon>Hexapoda</taxon>
        <taxon>Insecta</taxon>
        <taxon>Pterygota</taxon>
        <taxon>Neoptera</taxon>
        <taxon>Endopterygota</taxon>
        <taxon>Diptera</taxon>
        <taxon>Nematocera</taxon>
        <taxon>Culicoidea</taxon>
        <taxon>Culicidae</taxon>
        <taxon>Anophelinae</taxon>
        <taxon>Anopheles</taxon>
    </lineage>
</organism>
<evidence type="ECO:0000256" key="1">
    <source>
        <dbReference type="ARBA" id="ARBA00004477"/>
    </source>
</evidence>
<dbReference type="VEuPathDB" id="VectorBase:AATE009114"/>
<dbReference type="AlphaFoldDB" id="A0A182J0P3"/>
<dbReference type="GO" id="GO:0140042">
    <property type="term" value="P:lipid droplet formation"/>
    <property type="evidence" value="ECO:0007669"/>
    <property type="project" value="UniProtKB-ARBA"/>
</dbReference>
<protein>
    <recommendedName>
        <fullName evidence="2">Seipin</fullName>
    </recommendedName>
</protein>
<evidence type="ECO:0000256" key="4">
    <source>
        <dbReference type="ARBA" id="ARBA00022824"/>
    </source>
</evidence>
<dbReference type="GO" id="GO:0005789">
    <property type="term" value="C:endoplasmic reticulum membrane"/>
    <property type="evidence" value="ECO:0007669"/>
    <property type="project" value="UniProtKB-SubCell"/>
</dbReference>
<dbReference type="STRING" id="41427.A0A182J0P3"/>
<comment type="subcellular location">
    <subcellularLocation>
        <location evidence="1">Endoplasmic reticulum membrane</location>
        <topology evidence="1">Multi-pass membrane protein</topology>
    </subcellularLocation>
</comment>
<proteinExistence type="predicted"/>
<dbReference type="InterPro" id="IPR009617">
    <property type="entry name" value="Seipin"/>
</dbReference>
<dbReference type="GO" id="GO:0006629">
    <property type="term" value="P:lipid metabolic process"/>
    <property type="evidence" value="ECO:0007669"/>
    <property type="project" value="UniProtKB-KW"/>
</dbReference>
<evidence type="ECO:0000256" key="3">
    <source>
        <dbReference type="ARBA" id="ARBA00022692"/>
    </source>
</evidence>